<name>A0ABW6K3M4_9BACI</name>
<gene>
    <name evidence="1" type="ORF">ACFYKT_20910</name>
</gene>
<protein>
    <submittedName>
        <fullName evidence="1">Aspartyl-phosphate phosphatase Spo0E family protein</fullName>
    </submittedName>
</protein>
<comment type="caution">
    <text evidence="1">The sequence shown here is derived from an EMBL/GenBank/DDBJ whole genome shotgun (WGS) entry which is preliminary data.</text>
</comment>
<sequence>MLCESELLKEIESCRKEMIDLAVHSSLSSKQVVETSKKLDRLLNSYQKLEKQLTPTPKNKKTRTS</sequence>
<keyword evidence="2" id="KW-1185">Reference proteome</keyword>
<reference evidence="1 2" key="1">
    <citation type="submission" date="2024-08" db="EMBL/GenBank/DDBJ databases">
        <title>Two novel Cytobacillus novel species.</title>
        <authorList>
            <person name="Liu G."/>
        </authorList>
    </citation>
    <scope>NUCLEOTIDE SEQUENCE [LARGE SCALE GENOMIC DNA]</scope>
    <source>
        <strain evidence="1 2">FJAT-53684</strain>
    </source>
</reference>
<dbReference type="Pfam" id="PF09388">
    <property type="entry name" value="SpoOE-like"/>
    <property type="match status" value="1"/>
</dbReference>
<dbReference type="InterPro" id="IPR036638">
    <property type="entry name" value="HLH_DNA-bd_sf"/>
</dbReference>
<accession>A0ABW6K3M4</accession>
<proteinExistence type="predicted"/>
<dbReference type="RefSeq" id="WP_389223666.1">
    <property type="nucleotide sequence ID" value="NZ_JBIACJ010000020.1"/>
</dbReference>
<evidence type="ECO:0000313" key="1">
    <source>
        <dbReference type="EMBL" id="MFE8698749.1"/>
    </source>
</evidence>
<evidence type="ECO:0000313" key="2">
    <source>
        <dbReference type="Proteomes" id="UP001601058"/>
    </source>
</evidence>
<organism evidence="1 2">
    <name type="scientific">Cytobacillus mangrovibacter</name>
    <dbReference type="NCBI Taxonomy" id="3299024"/>
    <lineage>
        <taxon>Bacteria</taxon>
        <taxon>Bacillati</taxon>
        <taxon>Bacillota</taxon>
        <taxon>Bacilli</taxon>
        <taxon>Bacillales</taxon>
        <taxon>Bacillaceae</taxon>
        <taxon>Cytobacillus</taxon>
    </lineage>
</organism>
<dbReference type="InterPro" id="IPR037208">
    <property type="entry name" value="Spo0E-like_sf"/>
</dbReference>
<dbReference type="Gene3D" id="4.10.280.10">
    <property type="entry name" value="Helix-loop-helix DNA-binding domain"/>
    <property type="match status" value="1"/>
</dbReference>
<dbReference type="SUPFAM" id="SSF140500">
    <property type="entry name" value="BAS1536-like"/>
    <property type="match status" value="1"/>
</dbReference>
<dbReference type="InterPro" id="IPR018540">
    <property type="entry name" value="Spo0E-like"/>
</dbReference>
<dbReference type="Proteomes" id="UP001601058">
    <property type="component" value="Unassembled WGS sequence"/>
</dbReference>
<dbReference type="EMBL" id="JBIACJ010000020">
    <property type="protein sequence ID" value="MFE8698749.1"/>
    <property type="molecule type" value="Genomic_DNA"/>
</dbReference>